<evidence type="ECO:0000313" key="2">
    <source>
        <dbReference type="Proteomes" id="UP000185639"/>
    </source>
</evidence>
<keyword evidence="2" id="KW-1185">Reference proteome</keyword>
<reference evidence="2" key="1">
    <citation type="submission" date="2017-01" db="EMBL/GenBank/DDBJ databases">
        <authorList>
            <person name="Varghese N."/>
            <person name="Submissions S."/>
        </authorList>
    </citation>
    <scope>NUCLEOTIDE SEQUENCE [LARGE SCALE GENOMIC DNA]</scope>
    <source>
        <strain evidence="2">DSM 24913</strain>
    </source>
</reference>
<protein>
    <recommendedName>
        <fullName evidence="3">4-oxalocrotonate tautomerase</fullName>
    </recommendedName>
</protein>
<dbReference type="OrthoDB" id="118855at2"/>
<dbReference type="InterPro" id="IPR014347">
    <property type="entry name" value="Tautomerase/MIF_sf"/>
</dbReference>
<dbReference type="STRING" id="484498.SAMN05421686_102275"/>
<dbReference type="SUPFAM" id="SSF55331">
    <property type="entry name" value="Tautomerase/MIF"/>
    <property type="match status" value="1"/>
</dbReference>
<sequence length="129" mass="14206">MPVYNIATNYPLNYEIRKATAARITDIHCQLTGAPPEFVNVIFMHGHPLKKGKELSVICNVRSGGNRNAELTEDLRVAIRNGISETTGYLPQEVSAHLLGFPASWAMEGGEILPEPGEETAWLHRTHSA</sequence>
<dbReference type="Gene3D" id="3.30.429.10">
    <property type="entry name" value="Macrophage Migration Inhibitory Factor"/>
    <property type="match status" value="1"/>
</dbReference>
<evidence type="ECO:0008006" key="3">
    <source>
        <dbReference type="Google" id="ProtNLM"/>
    </source>
</evidence>
<evidence type="ECO:0000313" key="1">
    <source>
        <dbReference type="EMBL" id="SIS55102.1"/>
    </source>
</evidence>
<accession>A0A1N7K0J1</accession>
<dbReference type="AlphaFoldDB" id="A0A1N7K0J1"/>
<gene>
    <name evidence="1" type="ORF">SAMN05421686_102275</name>
</gene>
<dbReference type="RefSeq" id="WP_076514407.1">
    <property type="nucleotide sequence ID" value="NZ_FTOH01000002.1"/>
</dbReference>
<proteinExistence type="predicted"/>
<dbReference type="Proteomes" id="UP000185639">
    <property type="component" value="Unassembled WGS sequence"/>
</dbReference>
<name>A0A1N7K0J1_9GAMM</name>
<dbReference type="EMBL" id="FTOH01000002">
    <property type="protein sequence ID" value="SIS55102.1"/>
    <property type="molecule type" value="Genomic_DNA"/>
</dbReference>
<organism evidence="1 2">
    <name type="scientific">Thalassolituus maritimus</name>
    <dbReference type="NCBI Taxonomy" id="484498"/>
    <lineage>
        <taxon>Bacteria</taxon>
        <taxon>Pseudomonadati</taxon>
        <taxon>Pseudomonadota</taxon>
        <taxon>Gammaproteobacteria</taxon>
        <taxon>Oceanospirillales</taxon>
        <taxon>Oceanospirillaceae</taxon>
        <taxon>Thalassolituus</taxon>
    </lineage>
</organism>